<comment type="similarity">
    <text evidence="3">Belongs to the peptidase M20A family.</text>
</comment>
<protein>
    <submittedName>
        <fullName evidence="9">Acetylornithine deacetylase</fullName>
    </submittedName>
</protein>
<dbReference type="Proteomes" id="UP000077875">
    <property type="component" value="Chromosome"/>
</dbReference>
<feature type="domain" description="Peptidase M20 dimerisation" evidence="8">
    <location>
        <begin position="175"/>
        <end position="283"/>
    </location>
</feature>
<keyword evidence="4" id="KW-0479">Metal-binding</keyword>
<dbReference type="GO" id="GO:0008777">
    <property type="term" value="F:acetylornithine deacetylase activity"/>
    <property type="evidence" value="ECO:0007669"/>
    <property type="project" value="TreeGrafter"/>
</dbReference>
<dbReference type="InterPro" id="IPR010182">
    <property type="entry name" value="ArgE/DapE"/>
</dbReference>
<dbReference type="Gene3D" id="3.40.630.10">
    <property type="entry name" value="Zn peptidases"/>
    <property type="match status" value="1"/>
</dbReference>
<evidence type="ECO:0000256" key="6">
    <source>
        <dbReference type="ARBA" id="ARBA00022833"/>
    </source>
</evidence>
<dbReference type="NCBIfam" id="TIGR01910">
    <property type="entry name" value="DapE-ArgE"/>
    <property type="match status" value="1"/>
</dbReference>
<dbReference type="AlphaFoldDB" id="A0A172YIH9"/>
<comment type="cofactor">
    <cofactor evidence="2">
        <name>Zn(2+)</name>
        <dbReference type="ChEBI" id="CHEBI:29105"/>
    </cofactor>
</comment>
<name>A0A172YIH9_9GAMM</name>
<evidence type="ECO:0000256" key="3">
    <source>
        <dbReference type="ARBA" id="ARBA00006247"/>
    </source>
</evidence>
<dbReference type="KEGG" id="haa:A5892_16480"/>
<gene>
    <name evidence="9" type="ORF">A5892_16480</name>
</gene>
<sequence length="390" mass="41318">MSFIERTSLGGLLAGLVECDTQNPPGAEGDAAALVEARLAALGFDTELDEFAPGRVNLVARLVNGEGPRLAFNTHFDVVPVGQGWASDPLRLDEREGRLYGRGACDAKGQIAAMVEALARLSKDRDGWRGTLLAVFVADEEVGSLGARRFKQRYAEYAPIDHVIVGEPTGNRPVNAHKGSLRPVVAVRGRSAHSGTPELGVNAIYAAARLCAAVDELHQQVRERNHPSVGRAALSVTRIHGGHADNVVPERCELMLDRRMIPGEKEQDAIAEIEALLARLDAEHGIEAAIERFQATTGGASETQPSSAVVCAALEAARAHGVAVEAPGGFPGGCDLVHFRELGIPGVVIGPGDLGVAHQPNEFVPIDELESAVAIYADIARRLLPVEPRG</sequence>
<dbReference type="GO" id="GO:0046872">
    <property type="term" value="F:metal ion binding"/>
    <property type="evidence" value="ECO:0007669"/>
    <property type="project" value="UniProtKB-KW"/>
</dbReference>
<organism evidence="9 10">
    <name type="scientific">Halotalea alkalilenta</name>
    <dbReference type="NCBI Taxonomy" id="376489"/>
    <lineage>
        <taxon>Bacteria</taxon>
        <taxon>Pseudomonadati</taxon>
        <taxon>Pseudomonadota</taxon>
        <taxon>Gammaproteobacteria</taxon>
        <taxon>Oceanospirillales</taxon>
        <taxon>Halomonadaceae</taxon>
        <taxon>Halotalea</taxon>
    </lineage>
</organism>
<evidence type="ECO:0000313" key="9">
    <source>
        <dbReference type="EMBL" id="ANF58865.1"/>
    </source>
</evidence>
<dbReference type="STRING" id="376489.A5892_16480"/>
<dbReference type="InterPro" id="IPR036264">
    <property type="entry name" value="Bact_exopeptidase_dim_dom"/>
</dbReference>
<dbReference type="InterPro" id="IPR011650">
    <property type="entry name" value="Peptidase_M20_dimer"/>
</dbReference>
<evidence type="ECO:0000256" key="4">
    <source>
        <dbReference type="ARBA" id="ARBA00022723"/>
    </source>
</evidence>
<dbReference type="Gene3D" id="3.30.70.360">
    <property type="match status" value="1"/>
</dbReference>
<keyword evidence="5" id="KW-0378">Hydrolase</keyword>
<dbReference type="InterPro" id="IPR050072">
    <property type="entry name" value="Peptidase_M20A"/>
</dbReference>
<dbReference type="Pfam" id="PF01546">
    <property type="entry name" value="Peptidase_M20"/>
    <property type="match status" value="1"/>
</dbReference>
<proteinExistence type="inferred from homology"/>
<evidence type="ECO:0000256" key="7">
    <source>
        <dbReference type="ARBA" id="ARBA00023285"/>
    </source>
</evidence>
<dbReference type="SUPFAM" id="SSF53187">
    <property type="entry name" value="Zn-dependent exopeptidases"/>
    <property type="match status" value="1"/>
</dbReference>
<keyword evidence="10" id="KW-1185">Reference proteome</keyword>
<dbReference type="PANTHER" id="PTHR43808:SF31">
    <property type="entry name" value="N-ACETYL-L-CITRULLINE DEACETYLASE"/>
    <property type="match status" value="1"/>
</dbReference>
<keyword evidence="7" id="KW-0170">Cobalt</keyword>
<dbReference type="RefSeq" id="WP_064123720.1">
    <property type="nucleotide sequence ID" value="NZ_CP015243.1"/>
</dbReference>
<dbReference type="Pfam" id="PF07687">
    <property type="entry name" value="M20_dimer"/>
    <property type="match status" value="1"/>
</dbReference>
<dbReference type="SUPFAM" id="SSF55031">
    <property type="entry name" value="Bacterial exopeptidase dimerisation domain"/>
    <property type="match status" value="1"/>
</dbReference>
<evidence type="ECO:0000259" key="8">
    <source>
        <dbReference type="Pfam" id="PF07687"/>
    </source>
</evidence>
<dbReference type="PANTHER" id="PTHR43808">
    <property type="entry name" value="ACETYLORNITHINE DEACETYLASE"/>
    <property type="match status" value="1"/>
</dbReference>
<dbReference type="EMBL" id="CP015243">
    <property type="protein sequence ID" value="ANF58865.1"/>
    <property type="molecule type" value="Genomic_DNA"/>
</dbReference>
<accession>A0A172YIH9</accession>
<reference evidence="9 10" key="1">
    <citation type="submission" date="2016-04" db="EMBL/GenBank/DDBJ databases">
        <title>Complete Genome Sequence of Halotalea alkalilenta IHB B 13600.</title>
        <authorList>
            <person name="Swarnkar M.K."/>
            <person name="Sharma A."/>
            <person name="Kaushal K."/>
            <person name="Soni R."/>
            <person name="Rana S."/>
            <person name="Singh A.K."/>
            <person name="Gulati A."/>
        </authorList>
    </citation>
    <scope>NUCLEOTIDE SEQUENCE [LARGE SCALE GENOMIC DNA]</scope>
    <source>
        <strain evidence="9 10">IHB B 13600</strain>
    </source>
</reference>
<comment type="cofactor">
    <cofactor evidence="1">
        <name>Co(2+)</name>
        <dbReference type="ChEBI" id="CHEBI:48828"/>
    </cofactor>
</comment>
<dbReference type="InterPro" id="IPR002933">
    <property type="entry name" value="Peptidase_M20"/>
</dbReference>
<evidence type="ECO:0000256" key="5">
    <source>
        <dbReference type="ARBA" id="ARBA00022801"/>
    </source>
</evidence>
<dbReference type="CDD" id="cd08659">
    <property type="entry name" value="M20_ArgE_DapE-like"/>
    <property type="match status" value="1"/>
</dbReference>
<evidence type="ECO:0000313" key="10">
    <source>
        <dbReference type="Proteomes" id="UP000077875"/>
    </source>
</evidence>
<keyword evidence="6" id="KW-0862">Zinc</keyword>
<evidence type="ECO:0000256" key="1">
    <source>
        <dbReference type="ARBA" id="ARBA00001941"/>
    </source>
</evidence>
<evidence type="ECO:0000256" key="2">
    <source>
        <dbReference type="ARBA" id="ARBA00001947"/>
    </source>
</evidence>
<dbReference type="GO" id="GO:0006526">
    <property type="term" value="P:L-arginine biosynthetic process"/>
    <property type="evidence" value="ECO:0007669"/>
    <property type="project" value="TreeGrafter"/>
</dbReference>